<proteinExistence type="predicted"/>
<evidence type="ECO:0000313" key="2">
    <source>
        <dbReference type="EMBL" id="OKP00272.1"/>
    </source>
</evidence>
<dbReference type="InterPro" id="IPR037914">
    <property type="entry name" value="SpoVT-AbrB_sf"/>
</dbReference>
<dbReference type="InterPro" id="IPR007159">
    <property type="entry name" value="SpoVT-AbrB_dom"/>
</dbReference>
<evidence type="ECO:0000259" key="1">
    <source>
        <dbReference type="SMART" id="SM00966"/>
    </source>
</evidence>
<dbReference type="Pfam" id="PF04014">
    <property type="entry name" value="MazE_antitoxin"/>
    <property type="match status" value="1"/>
</dbReference>
<dbReference type="SMART" id="SM00966">
    <property type="entry name" value="SpoVT_AbrB"/>
    <property type="match status" value="1"/>
</dbReference>
<accession>A0A1Q5TJ73</accession>
<evidence type="ECO:0000313" key="3">
    <source>
        <dbReference type="Proteomes" id="UP000186268"/>
    </source>
</evidence>
<sequence>MTVVVIRQSGGANIVSVPKAILKALNLHTGSKLDLSIQNNKIVLTPIEEELTLELLLAGSPKECFTVTDEDREWINANPVGKEVI</sequence>
<dbReference type="EMBL" id="MKGQ01000036">
    <property type="protein sequence ID" value="OKP00272.1"/>
    <property type="molecule type" value="Genomic_DNA"/>
</dbReference>
<keyword evidence="3" id="KW-1185">Reference proteome</keyword>
<dbReference type="AlphaFoldDB" id="A0A1Q5TJ73"/>
<dbReference type="OrthoDB" id="9795766at2"/>
<dbReference type="RefSeq" id="WP_074024899.1">
    <property type="nucleotide sequence ID" value="NZ_CAWNAG010000143.1"/>
</dbReference>
<dbReference type="Gene3D" id="2.10.260.10">
    <property type="match status" value="1"/>
</dbReference>
<gene>
    <name evidence="2" type="ORF">Xedl_03343</name>
</gene>
<dbReference type="Proteomes" id="UP000186268">
    <property type="component" value="Unassembled WGS sequence"/>
</dbReference>
<comment type="caution">
    <text evidence="2">The sequence shown here is derived from an EMBL/GenBank/DDBJ whole genome shotgun (WGS) entry which is preliminary data.</text>
</comment>
<name>A0A1Q5TJ73_9GAMM</name>
<reference evidence="2 3" key="1">
    <citation type="submission" date="2016-09" db="EMBL/GenBank/DDBJ databases">
        <title>Xenorhabdus thuongxuanensis sp. nov. and Xenorhabdus eapokensis sp. nov., isolated from Steinernema species.</title>
        <authorList>
            <person name="Kaempfer P."/>
            <person name="Tobias N.J."/>
            <person name="Phan Ke L."/>
            <person name="Bode H.B."/>
            <person name="Glaeser S.P."/>
        </authorList>
    </citation>
    <scope>NUCLEOTIDE SEQUENCE [LARGE SCALE GENOMIC DNA]</scope>
    <source>
        <strain evidence="2 3">DL20</strain>
    </source>
</reference>
<dbReference type="SUPFAM" id="SSF89447">
    <property type="entry name" value="AbrB/MazE/MraZ-like"/>
    <property type="match status" value="1"/>
</dbReference>
<organism evidence="2 3">
    <name type="scientific">Xenorhabdus eapokensis</name>
    <dbReference type="NCBI Taxonomy" id="1873482"/>
    <lineage>
        <taxon>Bacteria</taxon>
        <taxon>Pseudomonadati</taxon>
        <taxon>Pseudomonadota</taxon>
        <taxon>Gammaproteobacteria</taxon>
        <taxon>Enterobacterales</taxon>
        <taxon>Morganellaceae</taxon>
        <taxon>Xenorhabdus</taxon>
    </lineage>
</organism>
<protein>
    <submittedName>
        <fullName evidence="2">Transcriptional regulator</fullName>
    </submittedName>
</protein>
<dbReference type="GO" id="GO:0003677">
    <property type="term" value="F:DNA binding"/>
    <property type="evidence" value="ECO:0007669"/>
    <property type="project" value="InterPro"/>
</dbReference>
<feature type="domain" description="SpoVT-AbrB" evidence="1">
    <location>
        <begin position="7"/>
        <end position="52"/>
    </location>
</feature>